<keyword evidence="1" id="KW-0489">Methyltransferase</keyword>
<dbReference type="CDD" id="cd02440">
    <property type="entry name" value="AdoMet_MTases"/>
    <property type="match status" value="1"/>
</dbReference>
<keyword evidence="5" id="KW-1185">Reference proteome</keyword>
<dbReference type="SUPFAM" id="SSF53335">
    <property type="entry name" value="S-adenosyl-L-methionine-dependent methyltransferases"/>
    <property type="match status" value="1"/>
</dbReference>
<dbReference type="PANTHER" id="PTHR47739">
    <property type="entry name" value="TRNA1(VAL) (ADENINE(37)-N6)-METHYLTRANSFERASE"/>
    <property type="match status" value="1"/>
</dbReference>
<dbReference type="InterPro" id="IPR050210">
    <property type="entry name" value="tRNA_Adenine-N(6)_MTase"/>
</dbReference>
<evidence type="ECO:0000259" key="3">
    <source>
        <dbReference type="Pfam" id="PF05175"/>
    </source>
</evidence>
<dbReference type="Pfam" id="PF05175">
    <property type="entry name" value="MTS"/>
    <property type="match status" value="1"/>
</dbReference>
<dbReference type="InterPro" id="IPR007848">
    <property type="entry name" value="Small_mtfrase_dom"/>
</dbReference>
<dbReference type="Proteomes" id="UP000463939">
    <property type="component" value="Chromosome"/>
</dbReference>
<dbReference type="InterPro" id="IPR029063">
    <property type="entry name" value="SAM-dependent_MTases_sf"/>
</dbReference>
<proteinExistence type="predicted"/>
<evidence type="ECO:0000313" key="5">
    <source>
        <dbReference type="Proteomes" id="UP000463939"/>
    </source>
</evidence>
<reference evidence="5" key="1">
    <citation type="submission" date="2019-11" db="EMBL/GenBank/DDBJ databases">
        <title>Isolation and characterization of a novel species in the genus Sulfuriferula.</title>
        <authorList>
            <person name="Mochizuki J."/>
            <person name="Kojima H."/>
            <person name="Fukui M."/>
        </authorList>
    </citation>
    <scope>NUCLEOTIDE SEQUENCE [LARGE SCALE GENOMIC DNA]</scope>
    <source>
        <strain evidence="5">SGTM</strain>
    </source>
</reference>
<dbReference type="AlphaFoldDB" id="A0A809RFW8"/>
<organism evidence="4 5">
    <name type="scientific">Sulfuriferula nivalis</name>
    <dbReference type="NCBI Taxonomy" id="2675298"/>
    <lineage>
        <taxon>Bacteria</taxon>
        <taxon>Pseudomonadati</taxon>
        <taxon>Pseudomonadota</taxon>
        <taxon>Betaproteobacteria</taxon>
        <taxon>Nitrosomonadales</taxon>
        <taxon>Sulfuricellaceae</taxon>
        <taxon>Sulfuriferula</taxon>
    </lineage>
</organism>
<evidence type="ECO:0000256" key="1">
    <source>
        <dbReference type="ARBA" id="ARBA00022603"/>
    </source>
</evidence>
<protein>
    <recommendedName>
        <fullName evidence="3">Methyltransferase small domain-containing protein</fullName>
    </recommendedName>
</protein>
<keyword evidence="2" id="KW-0949">S-adenosyl-L-methionine</keyword>
<evidence type="ECO:0000256" key="2">
    <source>
        <dbReference type="ARBA" id="ARBA00022691"/>
    </source>
</evidence>
<keyword evidence="1" id="KW-0808">Transferase</keyword>
<accession>A0A809RFW8</accession>
<dbReference type="GO" id="GO:0032259">
    <property type="term" value="P:methylation"/>
    <property type="evidence" value="ECO:0007669"/>
    <property type="project" value="UniProtKB-KW"/>
</dbReference>
<dbReference type="EMBL" id="AP021881">
    <property type="protein sequence ID" value="BBP00485.1"/>
    <property type="molecule type" value="Genomic_DNA"/>
</dbReference>
<dbReference type="RefSeq" id="WP_162084415.1">
    <property type="nucleotide sequence ID" value="NZ_AP021881.1"/>
</dbReference>
<dbReference type="GO" id="GO:0008168">
    <property type="term" value="F:methyltransferase activity"/>
    <property type="evidence" value="ECO:0007669"/>
    <property type="project" value="UniProtKB-KW"/>
</dbReference>
<name>A0A809RFW8_9PROT</name>
<sequence>MTNTLNWLEADIEHSAPWHAENGTPPPKRVIIVDDTLNADTAHRLACEGNGLLYRGDFNNARLLLQALARRIDRPRKKPAKKAESPAQAFHLNRQSQSLRARVLGMVLIELEADYRIPLRRAPDVKAAYTQVLGEHHPAFVTSLRELLSVISAYEWRKKGVEIPEISGRIYPHYGVFSPIRGEYISLVAKAPLPSTELAFDIGTGTGVLAAVLARRGVKQIIATEQDPRAIKCAQENIDQLGLNTQVEIIAADLFPTGRAPLIVCNPPWLPARPNTPIEHAIYDFDSQMLRNFLNGLSAHLTADGEAWLILSDLAEHLELRSRETLLEWINSAGLAVIDRLQTKPHHPKANDPTDPLYQARSAEITSLWRLKLKSDISQPD</sequence>
<dbReference type="KEGG" id="sniv:SFSGTM_11930"/>
<evidence type="ECO:0000313" key="4">
    <source>
        <dbReference type="EMBL" id="BBP00485.1"/>
    </source>
</evidence>
<feature type="domain" description="Methyltransferase small" evidence="3">
    <location>
        <begin position="175"/>
        <end position="312"/>
    </location>
</feature>
<dbReference type="PANTHER" id="PTHR47739:SF1">
    <property type="entry name" value="TRNA1(VAL) (ADENINE(37)-N6)-METHYLTRANSFERASE"/>
    <property type="match status" value="1"/>
</dbReference>
<dbReference type="Gene3D" id="3.40.50.150">
    <property type="entry name" value="Vaccinia Virus protein VP39"/>
    <property type="match status" value="1"/>
</dbReference>
<gene>
    <name evidence="4" type="ORF">SFSGTM_11930</name>
</gene>